<sequence>MKIRRKRRIKQVFVCMLAAALLFSSGFSYSVLAEGGTEPTAKLTTEPITEPMTEPTTEPTTEPITEPTTETSTEPITELTTEPDTAVMDVQNLINALPTAETLAAMSAEEQQAVRAKLDAAQQAYMALSDEQKALVTGTDIFNSLYEFFNKISNEAPADDDTLTQETLATEEETEKVNCTCETACTADSVNADCPVCNTDSSRCIGKKPEANTVLLGNEPDTAVTDVQALINALPTAEELKAMPLEEQQTVYAQLCEAYDAYEALADEQKATITGAEIFEELFTFFNGQVNALTTIENVDYLDEDGEQQICVSATVVTEDNITWNNGWYVVNSDVTIDSEIVVCGTAHLILADDSTLTAKRGILVQNSDTLYIYAQSKTETMGKIVATSGNGAAIGSAYDLSSHPSCGTIVINGGDITANGTFQGAGIGGGDGGSGGNITINGGHITAKGYDNGNGGAAGIGGGNDASAGTITINGGVVTAVGGNGINNLWPGGSGIGGGGEYASEGTFSTSSDGHAIIFATGGTGSGGQTSGIGNNNNSDSWRGVIFQGTSGKVYGTNITISDSFEIPAGYTLEIPQGTTLTVSAGYTITNNGEITGAGNLTINGEAGGSGNLTVTGTVTKKVPTAVIPIWDQANTTVSQIVLSGTVTGQKYLITDTSSTPAIESYTWTDGTGGSLTFDKLPDGSGLSAGTKYYIWTYLPSPNSYYYLDSAVSASLEADTAPEAPDASTVTINYEAETISFADTLEVNTSEQFDGNYINSDNNYSITDYISDTATTTIYVRVKATDSTAASSATAVTIPARPAAPADKEFTINSSMPDNIQVLMYGTTLESRIKTGTGDYGSWKKSGNGIIIILYNLRTSDTYTVQVRKAATDSSFASVPVTQENCRTSPARYEITIPKTVDVGGEAVSMIINREGLFCLGTGGQVDVKVKSGLNSDGTLTLARENDASGTTITSQMKVGKDEFTDLTKSVAVFKTPIAPAVAISFSTPSLPTGGTTIPAGTYTGTVTFEISYSEP</sequence>
<comment type="caution">
    <text evidence="4">The sequence shown here is derived from an EMBL/GenBank/DDBJ whole genome shotgun (WGS) entry which is preliminary data.</text>
</comment>
<feature type="domain" description="Mobile element protein CD1107-like" evidence="3">
    <location>
        <begin position="169"/>
        <end position="219"/>
    </location>
</feature>
<evidence type="ECO:0000256" key="2">
    <source>
        <dbReference type="SAM" id="SignalP"/>
    </source>
</evidence>
<proteinExistence type="predicted"/>
<reference evidence="4" key="1">
    <citation type="journal article" date="2021" name="PeerJ">
        <title>Extensive microbial diversity within the chicken gut microbiome revealed by metagenomics and culture.</title>
        <authorList>
            <person name="Gilroy R."/>
            <person name="Ravi A."/>
            <person name="Getino M."/>
            <person name="Pursley I."/>
            <person name="Horton D.L."/>
            <person name="Alikhan N.F."/>
            <person name="Baker D."/>
            <person name="Gharbi K."/>
            <person name="Hall N."/>
            <person name="Watson M."/>
            <person name="Adriaenssens E.M."/>
            <person name="Foster-Nyarko E."/>
            <person name="Jarju S."/>
            <person name="Secka A."/>
            <person name="Antonio M."/>
            <person name="Oren A."/>
            <person name="Chaudhuri R.R."/>
            <person name="La Ragione R."/>
            <person name="Hildebrand F."/>
            <person name="Pallen M.J."/>
        </authorList>
    </citation>
    <scope>NUCLEOTIDE SEQUENCE</scope>
    <source>
        <strain evidence="4">1068</strain>
    </source>
</reference>
<evidence type="ECO:0000259" key="3">
    <source>
        <dbReference type="Pfam" id="PF14283"/>
    </source>
</evidence>
<dbReference type="Proteomes" id="UP000824056">
    <property type="component" value="Unassembled WGS sequence"/>
</dbReference>
<feature type="signal peptide" evidence="2">
    <location>
        <begin position="1"/>
        <end position="33"/>
    </location>
</feature>
<evidence type="ECO:0000256" key="1">
    <source>
        <dbReference type="SAM" id="MobiDB-lite"/>
    </source>
</evidence>
<accession>A0A9D2FQJ9</accession>
<evidence type="ECO:0000313" key="5">
    <source>
        <dbReference type="Proteomes" id="UP000824056"/>
    </source>
</evidence>
<dbReference type="AlphaFoldDB" id="A0A9D2FQJ9"/>
<gene>
    <name evidence="4" type="ORF">H9809_02990</name>
</gene>
<keyword evidence="2" id="KW-0732">Signal</keyword>
<name>A0A9D2FQJ9_9FIRM</name>
<dbReference type="InterPro" id="IPR025376">
    <property type="entry name" value="CD1107-like_dom"/>
</dbReference>
<feature type="chain" id="PRO_5038846084" description="Mobile element protein CD1107-like domain-containing protein" evidence="2">
    <location>
        <begin position="34"/>
        <end position="1017"/>
    </location>
</feature>
<feature type="region of interest" description="Disordered" evidence="1">
    <location>
        <begin position="48"/>
        <end position="76"/>
    </location>
</feature>
<dbReference type="Pfam" id="PF14283">
    <property type="entry name" value="CD1107-like"/>
    <property type="match status" value="1"/>
</dbReference>
<reference evidence="4" key="2">
    <citation type="submission" date="2021-04" db="EMBL/GenBank/DDBJ databases">
        <authorList>
            <person name="Gilroy R."/>
        </authorList>
    </citation>
    <scope>NUCLEOTIDE SEQUENCE</scope>
    <source>
        <strain evidence="4">1068</strain>
    </source>
</reference>
<dbReference type="EMBL" id="DXBG01000068">
    <property type="protein sequence ID" value="HIZ64857.1"/>
    <property type="molecule type" value="Genomic_DNA"/>
</dbReference>
<evidence type="ECO:0000313" key="4">
    <source>
        <dbReference type="EMBL" id="HIZ64857.1"/>
    </source>
</evidence>
<protein>
    <recommendedName>
        <fullName evidence="3">Mobile element protein CD1107-like domain-containing protein</fullName>
    </recommendedName>
</protein>
<organism evidence="4 5">
    <name type="scientific">Candidatus Blautia pullicola</name>
    <dbReference type="NCBI Taxonomy" id="2838498"/>
    <lineage>
        <taxon>Bacteria</taxon>
        <taxon>Bacillati</taxon>
        <taxon>Bacillota</taxon>
        <taxon>Clostridia</taxon>
        <taxon>Lachnospirales</taxon>
        <taxon>Lachnospiraceae</taxon>
        <taxon>Blautia</taxon>
    </lineage>
</organism>